<name>A0A368Y3V1_9BURK</name>
<reference evidence="3 4" key="1">
    <citation type="submission" date="2018-07" db="EMBL/GenBank/DDBJ databases">
        <title>Genomic Encyclopedia of Type Strains, Phase IV (KMG-IV): sequencing the most valuable type-strain genomes for metagenomic binning, comparative biology and taxonomic classification.</title>
        <authorList>
            <person name="Goeker M."/>
        </authorList>
    </citation>
    <scope>NUCLEOTIDE SEQUENCE [LARGE SCALE GENOMIC DNA]</scope>
    <source>
        <strain evidence="3 4">DSM 21634</strain>
    </source>
</reference>
<comment type="similarity">
    <text evidence="1">Belongs to the metallo-dependent hydrolases superfamily.</text>
</comment>
<dbReference type="InterPro" id="IPR052350">
    <property type="entry name" value="Metallo-dep_Lactonases"/>
</dbReference>
<dbReference type="Proteomes" id="UP000252884">
    <property type="component" value="Unassembled WGS sequence"/>
</dbReference>
<dbReference type="InterPro" id="IPR032466">
    <property type="entry name" value="Metal_Hydrolase"/>
</dbReference>
<feature type="domain" description="Amidohydrolase-related" evidence="2">
    <location>
        <begin position="27"/>
        <end position="338"/>
    </location>
</feature>
<proteinExistence type="inferred from homology"/>
<gene>
    <name evidence="3" type="ORF">DES41_102305</name>
</gene>
<comment type="caution">
    <text evidence="3">The sequence shown here is derived from an EMBL/GenBank/DDBJ whole genome shotgun (WGS) entry which is preliminary data.</text>
</comment>
<keyword evidence="3" id="KW-0378">Hydrolase</keyword>
<dbReference type="SUPFAM" id="SSF51556">
    <property type="entry name" value="Metallo-dependent hydrolases"/>
    <property type="match status" value="1"/>
</dbReference>
<dbReference type="OrthoDB" id="9787654at2"/>
<dbReference type="InterPro" id="IPR006680">
    <property type="entry name" value="Amidohydro-rel"/>
</dbReference>
<dbReference type="Pfam" id="PF04909">
    <property type="entry name" value="Amidohydro_2"/>
    <property type="match status" value="1"/>
</dbReference>
<dbReference type="EMBL" id="QPJK01000002">
    <property type="protein sequence ID" value="RCW73988.1"/>
    <property type="molecule type" value="Genomic_DNA"/>
</dbReference>
<evidence type="ECO:0000259" key="2">
    <source>
        <dbReference type="Pfam" id="PF04909"/>
    </source>
</evidence>
<sequence>MTQPAPGSQAWLNQVREEAIDPDRPIIDPHHHLWVARGDWGPYLLGQLWADTGGGHNIQKTVFIECRASYRADGPEHLRSVGEAEFVAGIARASREGGGGAEIAGFVGHADLRQGEAQLREVLAAQADAAQGLFRGIRHAGARDANPEALTIPGRGSEGLYADADFRAGVALLGRLGHTYDTWHYHHQNADFAALARAVPGTTLVLDHFGTPLGVGAYAGQRDAIFSQWQRDIAEIARCPNVVAKLGGLAMPDNGFGWDRRALPAHSDELVEAQGRYYRHTIECFGPQRCMFESNFPVDRRSLPYVSYWNAMKKIAAGYSEGEQHAMFHDTAARVYRI</sequence>
<dbReference type="PANTHER" id="PTHR43569">
    <property type="entry name" value="AMIDOHYDROLASE"/>
    <property type="match status" value="1"/>
</dbReference>
<evidence type="ECO:0000313" key="3">
    <source>
        <dbReference type="EMBL" id="RCW73988.1"/>
    </source>
</evidence>
<dbReference type="PANTHER" id="PTHR43569:SF1">
    <property type="entry name" value="BLL3371 PROTEIN"/>
    <property type="match status" value="1"/>
</dbReference>
<organism evidence="3 4">
    <name type="scientific">Pseudorhodoferax soli</name>
    <dbReference type="NCBI Taxonomy" id="545864"/>
    <lineage>
        <taxon>Bacteria</taxon>
        <taxon>Pseudomonadati</taxon>
        <taxon>Pseudomonadota</taxon>
        <taxon>Betaproteobacteria</taxon>
        <taxon>Burkholderiales</taxon>
        <taxon>Comamonadaceae</taxon>
    </lineage>
</organism>
<dbReference type="Gene3D" id="3.20.20.140">
    <property type="entry name" value="Metal-dependent hydrolases"/>
    <property type="match status" value="1"/>
</dbReference>
<protein>
    <submittedName>
        <fullName evidence="3">Putative TIM-barrel fold metal-dependent hydrolase</fullName>
    </submittedName>
</protein>
<evidence type="ECO:0000313" key="4">
    <source>
        <dbReference type="Proteomes" id="UP000252884"/>
    </source>
</evidence>
<dbReference type="RefSeq" id="WP_114467136.1">
    <property type="nucleotide sequence ID" value="NZ_QPJK01000002.1"/>
</dbReference>
<keyword evidence="4" id="KW-1185">Reference proteome</keyword>
<accession>A0A368Y3V1</accession>
<evidence type="ECO:0000256" key="1">
    <source>
        <dbReference type="ARBA" id="ARBA00038310"/>
    </source>
</evidence>
<dbReference type="AlphaFoldDB" id="A0A368Y3V1"/>
<dbReference type="GO" id="GO:0016787">
    <property type="term" value="F:hydrolase activity"/>
    <property type="evidence" value="ECO:0007669"/>
    <property type="project" value="UniProtKB-KW"/>
</dbReference>